<protein>
    <submittedName>
        <fullName evidence="1">Uncharacterized protein</fullName>
    </submittedName>
</protein>
<dbReference type="EMBL" id="UFQR01000015">
    <property type="protein sequence ID" value="SSW96434.1"/>
    <property type="molecule type" value="Genomic_DNA"/>
</dbReference>
<dbReference type="AlphaFoldDB" id="A0A3B0MM38"/>
<evidence type="ECO:0000313" key="1">
    <source>
        <dbReference type="EMBL" id="SSW96434.1"/>
    </source>
</evidence>
<name>A0A3B0MM38_9GAMM</name>
<accession>A0A3B0MM38</accession>
<sequence>MALDEIYLLLLDMREQGVGYFVKMGSEQGQLAQYQLPDVLPALTVAHRLYQDARRSDELVMEVSPHHSAFMPLRFKALAK</sequence>
<reference evidence="1" key="1">
    <citation type="submission" date="2018-04" db="EMBL/GenBank/DDBJ databases">
        <authorList>
            <person name="Go L.Y."/>
            <person name="Mitchell J.A."/>
        </authorList>
    </citation>
    <scope>NUCLEOTIDE SEQUENCE</scope>
    <source>
        <strain evidence="1">ARTV</strain>
    </source>
</reference>
<organism evidence="1">
    <name type="scientific">Arsenophonus endosymbiont of Trialeurodes vaporariorum</name>
    <dbReference type="NCBI Taxonomy" id="235567"/>
    <lineage>
        <taxon>Bacteria</taxon>
        <taxon>Pseudomonadati</taxon>
        <taxon>Pseudomonadota</taxon>
        <taxon>Gammaproteobacteria</taxon>
        <taxon>Enterobacterales</taxon>
        <taxon>Morganellaceae</taxon>
        <taxon>Arsenophonus</taxon>
    </lineage>
</organism>
<gene>
    <name evidence="1" type="ORF">ARTV_2842</name>
</gene>
<proteinExistence type="predicted"/>